<name>A0A8I6XRH3_HORVV</name>
<feature type="region of interest" description="Disordered" evidence="2">
    <location>
        <begin position="1"/>
        <end position="21"/>
    </location>
</feature>
<dbReference type="GeneID" id="123449077"/>
<dbReference type="Gramene" id="HORVU.MOREX.r3.4HG0389660.1">
    <property type="protein sequence ID" value="HORVU.MOREX.r3.4HG0389660.1.CDS1"/>
    <property type="gene ID" value="HORVU.MOREX.r3.4HG0389660"/>
</dbReference>
<reference evidence="3" key="3">
    <citation type="submission" date="2022-01" db="UniProtKB">
        <authorList>
            <consortium name="EnsemblPlants"/>
        </authorList>
    </citation>
    <scope>IDENTIFICATION</scope>
    <source>
        <strain evidence="3">subsp. vulgare</strain>
    </source>
</reference>
<keyword evidence="4" id="KW-1185">Reference proteome</keyword>
<dbReference type="PANTHER" id="PTHR11145:SF8">
    <property type="entry name" value="RE57120P"/>
    <property type="match status" value="1"/>
</dbReference>
<evidence type="ECO:0000256" key="1">
    <source>
        <dbReference type="ARBA" id="ARBA00004906"/>
    </source>
</evidence>
<proteinExistence type="predicted"/>
<dbReference type="OrthoDB" id="2414723at2759"/>
<dbReference type="Proteomes" id="UP000011116">
    <property type="component" value="Chromosome 4H"/>
</dbReference>
<dbReference type="InterPro" id="IPR045068">
    <property type="entry name" value="BACURD1-3"/>
</dbReference>
<evidence type="ECO:0000313" key="3">
    <source>
        <dbReference type="EnsemblPlants" id="HORVU.MOREX.r3.4HG0389660.1.CDS1"/>
    </source>
</evidence>
<reference evidence="4" key="1">
    <citation type="journal article" date="2012" name="Nature">
        <title>A physical, genetic and functional sequence assembly of the barley genome.</title>
        <authorList>
            <consortium name="The International Barley Genome Sequencing Consortium"/>
            <person name="Mayer K.F."/>
            <person name="Waugh R."/>
            <person name="Brown J.W."/>
            <person name="Schulman A."/>
            <person name="Langridge P."/>
            <person name="Platzer M."/>
            <person name="Fincher G.B."/>
            <person name="Muehlbauer G.J."/>
            <person name="Sato K."/>
            <person name="Close T.J."/>
            <person name="Wise R.P."/>
            <person name="Stein N."/>
        </authorList>
    </citation>
    <scope>NUCLEOTIDE SEQUENCE [LARGE SCALE GENOMIC DNA]</scope>
    <source>
        <strain evidence="4">cv. Morex</strain>
    </source>
</reference>
<organism evidence="3 4">
    <name type="scientific">Hordeum vulgare subsp. vulgare</name>
    <name type="common">Domesticated barley</name>
    <dbReference type="NCBI Taxonomy" id="112509"/>
    <lineage>
        <taxon>Eukaryota</taxon>
        <taxon>Viridiplantae</taxon>
        <taxon>Streptophyta</taxon>
        <taxon>Embryophyta</taxon>
        <taxon>Tracheophyta</taxon>
        <taxon>Spermatophyta</taxon>
        <taxon>Magnoliopsida</taxon>
        <taxon>Liliopsida</taxon>
        <taxon>Poales</taxon>
        <taxon>Poaceae</taxon>
        <taxon>BOP clade</taxon>
        <taxon>Pooideae</taxon>
        <taxon>Triticodae</taxon>
        <taxon>Triticeae</taxon>
        <taxon>Hordeinae</taxon>
        <taxon>Hordeum</taxon>
    </lineage>
</organism>
<dbReference type="Gramene" id="HORVU.MOREX.r2.4HG0324170.1">
    <property type="protein sequence ID" value="HORVU.MOREX.r2.4HG0324170.1.CDS.1"/>
    <property type="gene ID" value="HORVU.MOREX.r2.4HG0324170"/>
</dbReference>
<dbReference type="EnsemblPlants" id="HORVU.MOREX.r3.4HG0389660.1">
    <property type="protein sequence ID" value="HORVU.MOREX.r3.4HG0389660.1.CDS1"/>
    <property type="gene ID" value="HORVU.MOREX.r3.4HG0389660"/>
</dbReference>
<dbReference type="SUPFAM" id="SSF50969">
    <property type="entry name" value="YVTN repeat-like/Quinoprotein amine dehydrogenase"/>
    <property type="match status" value="1"/>
</dbReference>
<dbReference type="AlphaFoldDB" id="A0A8I6XRH3"/>
<dbReference type="KEGG" id="hvg:123449077"/>
<gene>
    <name evidence="3" type="primary">LOC123449077</name>
</gene>
<dbReference type="PANTHER" id="PTHR11145">
    <property type="entry name" value="BTB/POZ DOMAIN-CONTAINING ADAPTER FOR CUL3-MEDIATED RHOA DEGRADATION PROTEIN FAMILY MEMBER"/>
    <property type="match status" value="1"/>
</dbReference>
<dbReference type="SUPFAM" id="SSF54695">
    <property type="entry name" value="POZ domain"/>
    <property type="match status" value="1"/>
</dbReference>
<dbReference type="InterPro" id="IPR011044">
    <property type="entry name" value="Quino_amine_DH_bsu"/>
</dbReference>
<evidence type="ECO:0000313" key="4">
    <source>
        <dbReference type="Proteomes" id="UP000011116"/>
    </source>
</evidence>
<accession>A0A8I6XRH3</accession>
<evidence type="ECO:0000256" key="2">
    <source>
        <dbReference type="SAM" id="MobiDB-lite"/>
    </source>
</evidence>
<sequence>METSAAGAGRLGGGGGGGKGGEAKQLNVGGKLFALEASSLSLSLDLDPYPTPTFVDRDPALLSAILSAIRAPSSPPAFPARVLLDEAVFYGLHAQLLAALSPPPLLGFSASLASTLSPASEPFPTAIAAHHDGSLCLAHGAGQLTYYSPALDHLTTFRTHLHRATSLRLLPSSLAVVGSSSSPGLHVYDLLEGWHVASVEWSDPTDLRVLKAKVITIAARPPADAADTNSPILATFECPHRENCILAIDPVTLKPIQEIGRQSGSAAKSSSPDRLVHLQELGLVFASSVSSGAFGYSGYMRLWDIRSGNVVWETSEPGGSGRSSRFGDPFSDADVDVKQLMLYKVCSKSGDIGVADLRRLDNDPWVYMSSGPKGSGGGHGSVLHCYKSQVFVSRKDGLEVWSRLEEQRNDTCNLLEQTGAKETLDRKGINENSFRSSYVDTEEYSKRGMIEMMEGGGDRLFVTREDMPVVEVWESSRLAGAISLA</sequence>
<dbReference type="OMA" id="ASFDCPH"/>
<feature type="compositionally biased region" description="Gly residues" evidence="2">
    <location>
        <begin position="9"/>
        <end position="20"/>
    </location>
</feature>
<dbReference type="RefSeq" id="XP_044982098.1">
    <property type="nucleotide sequence ID" value="XM_045126163.1"/>
</dbReference>
<comment type="pathway">
    <text evidence="1">Protein modification; protein ubiquitination.</text>
</comment>
<protein>
    <recommendedName>
        <fullName evidence="5">BTB/POZ domain-containing protein</fullName>
    </recommendedName>
</protein>
<dbReference type="InterPro" id="IPR011333">
    <property type="entry name" value="SKP1/BTB/POZ_sf"/>
</dbReference>
<reference evidence="3" key="2">
    <citation type="submission" date="2020-10" db="EMBL/GenBank/DDBJ databases">
        <authorList>
            <person name="Scholz U."/>
            <person name="Mascher M."/>
            <person name="Fiebig A."/>
        </authorList>
    </citation>
    <scope>NUCLEOTIDE SEQUENCE [LARGE SCALE GENOMIC DNA]</scope>
    <source>
        <strain evidence="3">cv. Morex</strain>
    </source>
</reference>
<evidence type="ECO:0008006" key="5">
    <source>
        <dbReference type="Google" id="ProtNLM"/>
    </source>
</evidence>